<dbReference type="Pfam" id="PF00534">
    <property type="entry name" value="Glycos_transf_1"/>
    <property type="match status" value="1"/>
</dbReference>
<dbReference type="GO" id="GO:0016757">
    <property type="term" value="F:glycosyltransferase activity"/>
    <property type="evidence" value="ECO:0007669"/>
    <property type="project" value="InterPro"/>
</dbReference>
<protein>
    <submittedName>
        <fullName evidence="4">Glycosyltransferase family 1 protein</fullName>
    </submittedName>
</protein>
<organism evidence="4">
    <name type="scientific">Singulisphaera sp. Ch08</name>
    <dbReference type="NCBI Taxonomy" id="3120278"/>
    <lineage>
        <taxon>Bacteria</taxon>
        <taxon>Pseudomonadati</taxon>
        <taxon>Planctomycetota</taxon>
        <taxon>Planctomycetia</taxon>
        <taxon>Isosphaerales</taxon>
        <taxon>Isosphaeraceae</taxon>
        <taxon>Singulisphaera</taxon>
    </lineage>
</organism>
<sequence length="369" mass="40516">MRLVIDGQRLTEERTGVGRCLESLLAEWALTGLPLAETLVVLRDPRGRQRVPQIDGLSTKVVGERWSGLAWECFGLARELRPDDLLFAPANLVPLPWRGRTVLVIYDTLPWVVPESFSRLVRWRFGWRYRLAAHRASRILVPSQATANDVARVHGVPLGRIRVTYPGPEPEFRPLPLNAPEVIEARRHVGVESSPYFLFVGKRSRRRNVPAILKAFASHRLAHPGDRLVFVGPDDPGELPGPADGTIRAGHVSEPILRGLLAGAIALLYPSDYEGFGLPVVEALASGCPVVTLRNSALIEAGGNAPWYLDSTDAPAMAVALRILATNAEERQKCIARGFAHVAQFSRARFAHEVKTELIKAATSSSLQA</sequence>
<evidence type="ECO:0000259" key="2">
    <source>
        <dbReference type="Pfam" id="PF00534"/>
    </source>
</evidence>
<reference evidence="4" key="1">
    <citation type="submission" date="2024-05" db="EMBL/GenBank/DDBJ databases">
        <title>Planctomycetes of the genus Singulisphaera possess chitinolytic capabilities.</title>
        <authorList>
            <person name="Ivanova A."/>
        </authorList>
    </citation>
    <scope>NUCLEOTIDE SEQUENCE</scope>
    <source>
        <strain evidence="4">Ch08T</strain>
    </source>
</reference>
<proteinExistence type="predicted"/>
<dbReference type="Pfam" id="PF13439">
    <property type="entry name" value="Glyco_transf_4"/>
    <property type="match status" value="1"/>
</dbReference>
<evidence type="ECO:0000313" key="4">
    <source>
        <dbReference type="EMBL" id="XBH00795.1"/>
    </source>
</evidence>
<evidence type="ECO:0000259" key="3">
    <source>
        <dbReference type="Pfam" id="PF13439"/>
    </source>
</evidence>
<dbReference type="RefSeq" id="WP_406693472.1">
    <property type="nucleotide sequence ID" value="NZ_CP155447.1"/>
</dbReference>
<keyword evidence="1" id="KW-0808">Transferase</keyword>
<dbReference type="AlphaFoldDB" id="A0AAU7C6P5"/>
<dbReference type="SUPFAM" id="SSF53756">
    <property type="entry name" value="UDP-Glycosyltransferase/glycogen phosphorylase"/>
    <property type="match status" value="1"/>
</dbReference>
<dbReference type="PANTHER" id="PTHR46401:SF2">
    <property type="entry name" value="GLYCOSYLTRANSFERASE WBBK-RELATED"/>
    <property type="match status" value="1"/>
</dbReference>
<feature type="domain" description="Glycosyl transferase family 1" evidence="2">
    <location>
        <begin position="192"/>
        <end position="338"/>
    </location>
</feature>
<dbReference type="CDD" id="cd03809">
    <property type="entry name" value="GT4_MtfB-like"/>
    <property type="match status" value="1"/>
</dbReference>
<dbReference type="PANTHER" id="PTHR46401">
    <property type="entry name" value="GLYCOSYLTRANSFERASE WBBK-RELATED"/>
    <property type="match status" value="1"/>
</dbReference>
<dbReference type="EMBL" id="CP155447">
    <property type="protein sequence ID" value="XBH00795.1"/>
    <property type="molecule type" value="Genomic_DNA"/>
</dbReference>
<feature type="domain" description="Glycosyltransferase subfamily 4-like N-terminal" evidence="3">
    <location>
        <begin position="97"/>
        <end position="169"/>
    </location>
</feature>
<accession>A0AAU7C6P5</accession>
<gene>
    <name evidence="4" type="ORF">V5E97_20795</name>
</gene>
<dbReference type="Gene3D" id="3.40.50.2000">
    <property type="entry name" value="Glycogen Phosphorylase B"/>
    <property type="match status" value="2"/>
</dbReference>
<dbReference type="GO" id="GO:0009103">
    <property type="term" value="P:lipopolysaccharide biosynthetic process"/>
    <property type="evidence" value="ECO:0007669"/>
    <property type="project" value="TreeGrafter"/>
</dbReference>
<evidence type="ECO:0000256" key="1">
    <source>
        <dbReference type="ARBA" id="ARBA00022679"/>
    </source>
</evidence>
<dbReference type="InterPro" id="IPR028098">
    <property type="entry name" value="Glyco_trans_4-like_N"/>
</dbReference>
<dbReference type="InterPro" id="IPR001296">
    <property type="entry name" value="Glyco_trans_1"/>
</dbReference>
<name>A0AAU7C6P5_9BACT</name>